<feature type="binding site" description="axial binding residue" evidence="15">
    <location>
        <position position="58"/>
    </location>
    <ligand>
        <name>heme</name>
        <dbReference type="ChEBI" id="CHEBI:30413"/>
    </ligand>
    <ligandPart>
        <name>Fe</name>
        <dbReference type="ChEBI" id="CHEBI:18248"/>
    </ligandPart>
</feature>
<evidence type="ECO:0000256" key="10">
    <source>
        <dbReference type="ARBA" id="ARBA00023004"/>
    </source>
</evidence>
<evidence type="ECO:0000256" key="7">
    <source>
        <dbReference type="ARBA" id="ARBA00022622"/>
    </source>
</evidence>
<keyword evidence="8 15" id="KW-0479">Metal-binding</keyword>
<evidence type="ECO:0000256" key="11">
    <source>
        <dbReference type="ARBA" id="ARBA00023136"/>
    </source>
</evidence>
<organism evidence="18 19">
    <name type="scientific">Ramalina farinacea</name>
    <dbReference type="NCBI Taxonomy" id="258253"/>
    <lineage>
        <taxon>Eukaryota</taxon>
        <taxon>Fungi</taxon>
        <taxon>Dikarya</taxon>
        <taxon>Ascomycota</taxon>
        <taxon>Pezizomycotina</taxon>
        <taxon>Lecanoromycetes</taxon>
        <taxon>OSLEUM clade</taxon>
        <taxon>Lecanoromycetidae</taxon>
        <taxon>Lecanorales</taxon>
        <taxon>Lecanorineae</taxon>
        <taxon>Ramalinaceae</taxon>
        <taxon>Ramalina</taxon>
    </lineage>
</organism>
<evidence type="ECO:0000313" key="19">
    <source>
        <dbReference type="Proteomes" id="UP001161017"/>
    </source>
</evidence>
<feature type="signal peptide" evidence="16">
    <location>
        <begin position="1"/>
        <end position="25"/>
    </location>
</feature>
<feature type="disulfide bond" evidence="15">
    <location>
        <begin position="40"/>
        <end position="80"/>
    </location>
</feature>
<evidence type="ECO:0000256" key="14">
    <source>
        <dbReference type="ARBA" id="ARBA00023288"/>
    </source>
</evidence>
<sequence>MLPPSSSSALTLLTLSLSLLTLTSAQNQASLPDLSKLPECAQKSATKGIASTSCTLTDFTCICKSASFIEAVGASIASLCSPADQQATLAFANAVCGPLGVNLPTGEIASAGPSSSAATAATQVPSSSSAAGGAMETYAAPSAVEDVTAATTSAGAMGMASVTPPYPIASNGSASNMTNQTALPFEGGASSQQTRPLQLVAVGVTVLLAGAGFSFL</sequence>
<proteinExistence type="inferred from homology"/>
<dbReference type="PANTHER" id="PTHR37928">
    <property type="entry name" value="CFEM DOMAIN PROTEIN (AFU_ORTHOLOGUE AFUA_6G14090)"/>
    <property type="match status" value="1"/>
</dbReference>
<dbReference type="InterPro" id="IPR051735">
    <property type="entry name" value="CFEM_domain"/>
</dbReference>
<reference evidence="18" key="1">
    <citation type="journal article" date="2023" name="Genome Biol. Evol.">
        <title>First Whole Genome Sequence and Flow Cytometry Genome Size Data for the Lichen-Forming Fungus Ramalina farinacea (Ascomycota).</title>
        <authorList>
            <person name="Llewellyn T."/>
            <person name="Mian S."/>
            <person name="Hill R."/>
            <person name="Leitch I.J."/>
            <person name="Gaya E."/>
        </authorList>
    </citation>
    <scope>NUCLEOTIDE SEQUENCE</scope>
    <source>
        <strain evidence="18">LIQ254RAFAR</strain>
    </source>
</reference>
<protein>
    <recommendedName>
        <fullName evidence="17">CFEM domain-containing protein</fullName>
    </recommendedName>
</protein>
<dbReference type="Pfam" id="PF05730">
    <property type="entry name" value="CFEM"/>
    <property type="match status" value="1"/>
</dbReference>
<evidence type="ECO:0000256" key="9">
    <source>
        <dbReference type="ARBA" id="ARBA00022729"/>
    </source>
</evidence>
<keyword evidence="14" id="KW-0449">Lipoprotein</keyword>
<keyword evidence="10 15" id="KW-0408">Iron</keyword>
<evidence type="ECO:0000256" key="8">
    <source>
        <dbReference type="ARBA" id="ARBA00022723"/>
    </source>
</evidence>
<evidence type="ECO:0000256" key="3">
    <source>
        <dbReference type="ARBA" id="ARBA00010031"/>
    </source>
</evidence>
<evidence type="ECO:0000313" key="18">
    <source>
        <dbReference type="EMBL" id="MDI1492265.1"/>
    </source>
</evidence>
<dbReference type="AlphaFoldDB" id="A0AA43QTG7"/>
<keyword evidence="11" id="KW-0472">Membrane</keyword>
<dbReference type="GO" id="GO:0005886">
    <property type="term" value="C:plasma membrane"/>
    <property type="evidence" value="ECO:0007669"/>
    <property type="project" value="UniProtKB-SubCell"/>
</dbReference>
<evidence type="ECO:0000256" key="12">
    <source>
        <dbReference type="ARBA" id="ARBA00023157"/>
    </source>
</evidence>
<comment type="similarity">
    <text evidence="3">Belongs to the RBT5 family.</text>
</comment>
<dbReference type="GO" id="GO:0046872">
    <property type="term" value="F:metal ion binding"/>
    <property type="evidence" value="ECO:0007669"/>
    <property type="project" value="UniProtKB-UniRule"/>
</dbReference>
<keyword evidence="13" id="KW-0325">Glycoprotein</keyword>
<dbReference type="Proteomes" id="UP001161017">
    <property type="component" value="Unassembled WGS sequence"/>
</dbReference>
<dbReference type="PANTHER" id="PTHR37928:SF2">
    <property type="entry name" value="GPI ANCHORED CFEM DOMAIN PROTEIN (AFU_ORTHOLOGUE AFUA_6G10580)"/>
    <property type="match status" value="1"/>
</dbReference>
<evidence type="ECO:0000256" key="5">
    <source>
        <dbReference type="ARBA" id="ARBA00022525"/>
    </source>
</evidence>
<name>A0AA43QTG7_9LECA</name>
<dbReference type="GO" id="GO:0098552">
    <property type="term" value="C:side of membrane"/>
    <property type="evidence" value="ECO:0007669"/>
    <property type="project" value="UniProtKB-KW"/>
</dbReference>
<evidence type="ECO:0000259" key="17">
    <source>
        <dbReference type="PROSITE" id="PS52012"/>
    </source>
</evidence>
<accession>A0AA43QTG7</accession>
<evidence type="ECO:0000256" key="15">
    <source>
        <dbReference type="PROSITE-ProRule" id="PRU01356"/>
    </source>
</evidence>
<dbReference type="GO" id="GO:0005576">
    <property type="term" value="C:extracellular region"/>
    <property type="evidence" value="ECO:0007669"/>
    <property type="project" value="UniProtKB-SubCell"/>
</dbReference>
<gene>
    <name evidence="18" type="ORF">OHK93_003477</name>
</gene>
<keyword evidence="9 16" id="KW-0732">Signal</keyword>
<feature type="disulfide bond" evidence="15">
    <location>
        <begin position="63"/>
        <end position="96"/>
    </location>
</feature>
<evidence type="ECO:0000256" key="6">
    <source>
        <dbReference type="ARBA" id="ARBA00022617"/>
    </source>
</evidence>
<dbReference type="EMBL" id="JAPUFD010000018">
    <property type="protein sequence ID" value="MDI1492265.1"/>
    <property type="molecule type" value="Genomic_DNA"/>
</dbReference>
<comment type="caution">
    <text evidence="18">The sequence shown here is derived from an EMBL/GenBank/DDBJ whole genome shotgun (WGS) entry which is preliminary data.</text>
</comment>
<dbReference type="InterPro" id="IPR008427">
    <property type="entry name" value="Extracellular_membr_CFEM_dom"/>
</dbReference>
<feature type="chain" id="PRO_5041224643" description="CFEM domain-containing protein" evidence="16">
    <location>
        <begin position="26"/>
        <end position="216"/>
    </location>
</feature>
<dbReference type="PROSITE" id="PS52012">
    <property type="entry name" value="CFEM"/>
    <property type="match status" value="1"/>
</dbReference>
<dbReference type="SMART" id="SM00747">
    <property type="entry name" value="CFEM"/>
    <property type="match status" value="1"/>
</dbReference>
<evidence type="ECO:0000256" key="1">
    <source>
        <dbReference type="ARBA" id="ARBA00004609"/>
    </source>
</evidence>
<evidence type="ECO:0000256" key="13">
    <source>
        <dbReference type="ARBA" id="ARBA00023180"/>
    </source>
</evidence>
<comment type="caution">
    <text evidence="15">Lacks conserved residue(s) required for the propagation of feature annotation.</text>
</comment>
<keyword evidence="19" id="KW-1185">Reference proteome</keyword>
<evidence type="ECO:0000256" key="4">
    <source>
        <dbReference type="ARBA" id="ARBA00022475"/>
    </source>
</evidence>
<evidence type="ECO:0000256" key="16">
    <source>
        <dbReference type="SAM" id="SignalP"/>
    </source>
</evidence>
<keyword evidence="7" id="KW-0336">GPI-anchor</keyword>
<comment type="subcellular location">
    <subcellularLocation>
        <location evidence="1">Cell membrane</location>
        <topology evidence="1">Lipid-anchor</topology>
        <topology evidence="1">GPI-anchor</topology>
    </subcellularLocation>
    <subcellularLocation>
        <location evidence="2">Secreted</location>
    </subcellularLocation>
</comment>
<evidence type="ECO:0000256" key="2">
    <source>
        <dbReference type="ARBA" id="ARBA00004613"/>
    </source>
</evidence>
<feature type="domain" description="CFEM" evidence="17">
    <location>
        <begin position="12"/>
        <end position="123"/>
    </location>
</feature>
<keyword evidence="6 15" id="KW-0349">Heme</keyword>
<keyword evidence="4" id="KW-1003">Cell membrane</keyword>
<keyword evidence="12 15" id="KW-1015">Disulfide bond</keyword>
<feature type="disulfide bond" evidence="15">
    <location>
        <begin position="54"/>
        <end position="61"/>
    </location>
</feature>
<keyword evidence="5" id="KW-0964">Secreted</keyword>